<name>A0ABV1SBC2_9RHOB</name>
<evidence type="ECO:0000313" key="7">
    <source>
        <dbReference type="Proteomes" id="UP001438953"/>
    </source>
</evidence>
<sequence>MRRVIFGPQAPTREMLALGCVTRLVFAAVLLRFFWTSALTKLDGFGLSASAYVQIFPRRMEALGYDPDGLAPLAKLVVAAGTAAEIILPALILAGLATRAASVMMIGFIIVMTVTDLVGHGVGPETAGKLFDRAADSLLDQRLLWIWLLGGLAVSGGGWFSADRLFNGLRRHTPR</sequence>
<organism evidence="6 7">
    <name type="scientific">Thioclava kandeliae</name>
    <dbReference type="NCBI Taxonomy" id="3070818"/>
    <lineage>
        <taxon>Bacteria</taxon>
        <taxon>Pseudomonadati</taxon>
        <taxon>Pseudomonadota</taxon>
        <taxon>Alphaproteobacteria</taxon>
        <taxon>Rhodobacterales</taxon>
        <taxon>Paracoccaceae</taxon>
        <taxon>Thioclava</taxon>
    </lineage>
</organism>
<keyword evidence="4 5" id="KW-0472">Membrane</keyword>
<proteinExistence type="predicted"/>
<evidence type="ECO:0000256" key="1">
    <source>
        <dbReference type="ARBA" id="ARBA00004141"/>
    </source>
</evidence>
<evidence type="ECO:0000256" key="2">
    <source>
        <dbReference type="ARBA" id="ARBA00022692"/>
    </source>
</evidence>
<evidence type="ECO:0000256" key="4">
    <source>
        <dbReference type="ARBA" id="ARBA00023136"/>
    </source>
</evidence>
<feature type="transmembrane region" description="Helical" evidence="5">
    <location>
        <begin position="73"/>
        <end position="96"/>
    </location>
</feature>
<evidence type="ECO:0000256" key="3">
    <source>
        <dbReference type="ARBA" id="ARBA00022989"/>
    </source>
</evidence>
<keyword evidence="2 5" id="KW-0812">Transmembrane</keyword>
<protein>
    <submittedName>
        <fullName evidence="6">DoxX family membrane protein</fullName>
    </submittedName>
</protein>
<dbReference type="Proteomes" id="UP001438953">
    <property type="component" value="Unassembled WGS sequence"/>
</dbReference>
<feature type="transmembrane region" description="Helical" evidence="5">
    <location>
        <begin position="103"/>
        <end position="123"/>
    </location>
</feature>
<feature type="transmembrane region" description="Helical" evidence="5">
    <location>
        <begin position="15"/>
        <end position="35"/>
    </location>
</feature>
<dbReference type="EMBL" id="JAYWLC010000001">
    <property type="protein sequence ID" value="MER5170202.1"/>
    <property type="molecule type" value="Genomic_DNA"/>
</dbReference>
<keyword evidence="3 5" id="KW-1133">Transmembrane helix</keyword>
<dbReference type="InterPro" id="IPR032808">
    <property type="entry name" value="DoxX"/>
</dbReference>
<reference evidence="6 7" key="1">
    <citation type="submission" date="2024-06" db="EMBL/GenBank/DDBJ databases">
        <title>Thioclava kandeliae sp. nov. from a rhizosphere soil sample of Kandelia candel in a mangrove.</title>
        <authorList>
            <person name="Mu T."/>
        </authorList>
    </citation>
    <scope>NUCLEOTIDE SEQUENCE [LARGE SCALE GENOMIC DNA]</scope>
    <source>
        <strain evidence="6 7">CPCC 100088</strain>
    </source>
</reference>
<comment type="caution">
    <text evidence="6">The sequence shown here is derived from an EMBL/GenBank/DDBJ whole genome shotgun (WGS) entry which is preliminary data.</text>
</comment>
<accession>A0ABV1SBC2</accession>
<dbReference type="RefSeq" id="WP_350933993.1">
    <property type="nucleotide sequence ID" value="NZ_JAYWLC010000001.1"/>
</dbReference>
<comment type="subcellular location">
    <subcellularLocation>
        <location evidence="1">Membrane</location>
        <topology evidence="1">Multi-pass membrane protein</topology>
    </subcellularLocation>
</comment>
<gene>
    <name evidence="6" type="ORF">VSX56_00315</name>
</gene>
<feature type="transmembrane region" description="Helical" evidence="5">
    <location>
        <begin position="143"/>
        <end position="162"/>
    </location>
</feature>
<keyword evidence="7" id="KW-1185">Reference proteome</keyword>
<dbReference type="Pfam" id="PF07681">
    <property type="entry name" value="DoxX"/>
    <property type="match status" value="1"/>
</dbReference>
<evidence type="ECO:0000256" key="5">
    <source>
        <dbReference type="SAM" id="Phobius"/>
    </source>
</evidence>
<evidence type="ECO:0000313" key="6">
    <source>
        <dbReference type="EMBL" id="MER5170202.1"/>
    </source>
</evidence>